<dbReference type="AlphaFoldDB" id="A6TMD7"/>
<name>A6TMD7_ALKMQ</name>
<dbReference type="OrthoDB" id="9806575at2"/>
<feature type="transmembrane region" description="Helical" evidence="3">
    <location>
        <begin position="33"/>
        <end position="54"/>
    </location>
</feature>
<feature type="transmembrane region" description="Helical" evidence="3">
    <location>
        <begin position="6"/>
        <end position="24"/>
    </location>
</feature>
<dbReference type="Proteomes" id="UP000001572">
    <property type="component" value="Chromosome"/>
</dbReference>
<dbReference type="PANTHER" id="PTHR34703">
    <property type="entry name" value="ANTIPORTER SUBUNIT MNHG2-RELATED"/>
    <property type="match status" value="1"/>
</dbReference>
<dbReference type="Pfam" id="PF03334">
    <property type="entry name" value="PhaG_MnhG_YufB"/>
    <property type="match status" value="1"/>
</dbReference>
<dbReference type="PANTHER" id="PTHR34703:SF1">
    <property type="entry name" value="ANTIPORTER SUBUNIT MNHG2-RELATED"/>
    <property type="match status" value="1"/>
</dbReference>
<dbReference type="NCBIfam" id="TIGR01300">
    <property type="entry name" value="CPA3_mnhG_phaG"/>
    <property type="match status" value="1"/>
</dbReference>
<keyword evidence="3" id="KW-0812">Transmembrane</keyword>
<evidence type="ECO:0000256" key="2">
    <source>
        <dbReference type="ARBA" id="ARBA00008404"/>
    </source>
</evidence>
<organism evidence="4 5">
    <name type="scientific">Alkaliphilus metalliredigens (strain QYMF)</name>
    <dbReference type="NCBI Taxonomy" id="293826"/>
    <lineage>
        <taxon>Bacteria</taxon>
        <taxon>Bacillati</taxon>
        <taxon>Bacillota</taxon>
        <taxon>Clostridia</taxon>
        <taxon>Peptostreptococcales</taxon>
        <taxon>Natronincolaceae</taxon>
        <taxon>Alkaliphilus</taxon>
    </lineage>
</organism>
<dbReference type="EMBL" id="CP000724">
    <property type="protein sequence ID" value="ABR47355.1"/>
    <property type="molecule type" value="Genomic_DNA"/>
</dbReference>
<dbReference type="eggNOG" id="COG1320">
    <property type="taxonomic scope" value="Bacteria"/>
</dbReference>
<dbReference type="KEGG" id="amt:Amet_1144"/>
<dbReference type="HOGENOM" id="CLU_121334_2_3_9"/>
<sequence>MMIIGYIFMGLGIVCIAFGVYGIFRFNDFYSRILVASKVDTVGLVTLLIGAMLVNGNIYFSLKIMLIIVIAIMTNPLISHSIARSAYLSGYRIKKGEEG</sequence>
<reference evidence="5" key="1">
    <citation type="journal article" date="2016" name="Genome Announc.">
        <title>Complete genome sequence of Alkaliphilus metalliredigens strain QYMF, an alkaliphilic and metal-reducing bacterium isolated from borax-contaminated leachate ponds.</title>
        <authorList>
            <person name="Hwang C."/>
            <person name="Copeland A."/>
            <person name="Lucas S."/>
            <person name="Lapidus A."/>
            <person name="Barry K."/>
            <person name="Detter J.C."/>
            <person name="Glavina Del Rio T."/>
            <person name="Hammon N."/>
            <person name="Israni S."/>
            <person name="Dalin E."/>
            <person name="Tice H."/>
            <person name="Pitluck S."/>
            <person name="Chertkov O."/>
            <person name="Brettin T."/>
            <person name="Bruce D."/>
            <person name="Han C."/>
            <person name="Schmutz J."/>
            <person name="Larimer F."/>
            <person name="Land M.L."/>
            <person name="Hauser L."/>
            <person name="Kyrpides N."/>
            <person name="Mikhailova N."/>
            <person name="Ye Q."/>
            <person name="Zhou J."/>
            <person name="Richardson P."/>
            <person name="Fields M.W."/>
        </authorList>
    </citation>
    <scope>NUCLEOTIDE SEQUENCE [LARGE SCALE GENOMIC DNA]</scope>
    <source>
        <strain evidence="5">QYMF</strain>
    </source>
</reference>
<dbReference type="GO" id="GO:0015385">
    <property type="term" value="F:sodium:proton antiporter activity"/>
    <property type="evidence" value="ECO:0007669"/>
    <property type="project" value="TreeGrafter"/>
</dbReference>
<protein>
    <submittedName>
        <fullName evidence="4">Monovalent cation/proton antiporter, MnhG/PhaG subunit</fullName>
    </submittedName>
</protein>
<dbReference type="RefSeq" id="WP_012062396.1">
    <property type="nucleotide sequence ID" value="NC_009633.1"/>
</dbReference>
<evidence type="ECO:0000256" key="3">
    <source>
        <dbReference type="SAM" id="Phobius"/>
    </source>
</evidence>
<feature type="transmembrane region" description="Helical" evidence="3">
    <location>
        <begin position="60"/>
        <end position="78"/>
    </location>
</feature>
<evidence type="ECO:0000313" key="5">
    <source>
        <dbReference type="Proteomes" id="UP000001572"/>
    </source>
</evidence>
<keyword evidence="5" id="KW-1185">Reference proteome</keyword>
<proteinExistence type="inferred from homology"/>
<evidence type="ECO:0000313" key="4">
    <source>
        <dbReference type="EMBL" id="ABR47355.1"/>
    </source>
</evidence>
<comment type="subcellular location">
    <subcellularLocation>
        <location evidence="1">Membrane</location>
        <topology evidence="1">Multi-pass membrane protein</topology>
    </subcellularLocation>
</comment>
<evidence type="ECO:0000256" key="1">
    <source>
        <dbReference type="ARBA" id="ARBA00004141"/>
    </source>
</evidence>
<dbReference type="STRING" id="293826.Amet_1144"/>
<keyword evidence="3" id="KW-1133">Transmembrane helix</keyword>
<dbReference type="InterPro" id="IPR005133">
    <property type="entry name" value="PhaG_MnhG_YufB"/>
</dbReference>
<keyword evidence="3" id="KW-0472">Membrane</keyword>
<accession>A6TMD7</accession>
<gene>
    <name evidence="4" type="ordered locus">Amet_1144</name>
</gene>
<comment type="similarity">
    <text evidence="2">Belongs to the CPA3 antiporters (TC 2.A.63) subunit G family.</text>
</comment>